<dbReference type="EMBL" id="JBEUOH010000026">
    <property type="protein sequence ID" value="KAL0860239.1"/>
    <property type="molecule type" value="Genomic_DNA"/>
</dbReference>
<sequence>MSNVSFTDDQFRDLLGVLASRNSASPQKTGSFASCTARFDGTRDTSLVEAFISTITTFKKIESIVDSDAIEGITLLLTGEASIWWLGVKDDVRTWTDAVSLLRTTFAPKRPAYKIYEEIVCTKQSQPRSTELFVAKKRALMAELPKTSLSTSQCLDLLYTSLHVDIRDKIPRDSVTDFDDFLKKARQIKEVMAERTKTLVADTPSGKRVRCTFCRAFGHTEDNCRKKSANDQRVQAPTSSSFSHRPVSSKITCYGCGEPGVIRSKCQKCNAPAKIGAVEVGFYALSPSLAYISRLRPTVDIKIGGVSGRAHVDSGAKLSVASQSLY</sequence>
<dbReference type="Proteomes" id="UP001549920">
    <property type="component" value="Unassembled WGS sequence"/>
</dbReference>
<dbReference type="EMBL" id="JBEUOH010000026">
    <property type="protein sequence ID" value="KAL0860241.1"/>
    <property type="molecule type" value="Genomic_DNA"/>
</dbReference>
<protein>
    <recommendedName>
        <fullName evidence="1">CCHC-type domain-containing protein</fullName>
    </recommendedName>
</protein>
<evidence type="ECO:0000313" key="3">
    <source>
        <dbReference type="EMBL" id="KAL0860241.1"/>
    </source>
</evidence>
<dbReference type="InterPro" id="IPR001878">
    <property type="entry name" value="Znf_CCHC"/>
</dbReference>
<dbReference type="Pfam" id="PF19259">
    <property type="entry name" value="Ty3_capsid"/>
    <property type="match status" value="1"/>
</dbReference>
<dbReference type="Gene3D" id="4.10.60.10">
    <property type="entry name" value="Zinc finger, CCHC-type"/>
    <property type="match status" value="1"/>
</dbReference>
<evidence type="ECO:0000313" key="4">
    <source>
        <dbReference type="Proteomes" id="UP001549920"/>
    </source>
</evidence>
<keyword evidence="4" id="KW-1185">Reference proteome</keyword>
<organism evidence="3 4">
    <name type="scientific">Loxostege sticticalis</name>
    <name type="common">Beet webworm moth</name>
    <dbReference type="NCBI Taxonomy" id="481309"/>
    <lineage>
        <taxon>Eukaryota</taxon>
        <taxon>Metazoa</taxon>
        <taxon>Ecdysozoa</taxon>
        <taxon>Arthropoda</taxon>
        <taxon>Hexapoda</taxon>
        <taxon>Insecta</taxon>
        <taxon>Pterygota</taxon>
        <taxon>Neoptera</taxon>
        <taxon>Endopterygota</taxon>
        <taxon>Lepidoptera</taxon>
        <taxon>Glossata</taxon>
        <taxon>Ditrysia</taxon>
        <taxon>Pyraloidea</taxon>
        <taxon>Crambidae</taxon>
        <taxon>Pyraustinae</taxon>
        <taxon>Loxostege</taxon>
    </lineage>
</organism>
<feature type="domain" description="CCHC-type" evidence="1">
    <location>
        <begin position="210"/>
        <end position="226"/>
    </location>
</feature>
<accession>A0ABR3H608</accession>
<evidence type="ECO:0000313" key="2">
    <source>
        <dbReference type="EMBL" id="KAL0860239.1"/>
    </source>
</evidence>
<feature type="domain" description="CCHC-type" evidence="1">
    <location>
        <begin position="252"/>
        <end position="268"/>
    </location>
</feature>
<comment type="caution">
    <text evidence="3">The sequence shown here is derived from an EMBL/GenBank/DDBJ whole genome shotgun (WGS) entry which is preliminary data.</text>
</comment>
<dbReference type="InterPro" id="IPR045358">
    <property type="entry name" value="Ty3_capsid"/>
</dbReference>
<proteinExistence type="predicted"/>
<name>A0ABR3H608_LOXSC</name>
<evidence type="ECO:0000259" key="1">
    <source>
        <dbReference type="SMART" id="SM00343"/>
    </source>
</evidence>
<reference evidence="3 4" key="1">
    <citation type="submission" date="2024-06" db="EMBL/GenBank/DDBJ databases">
        <title>A chromosome-level genome assembly of beet webworm, Loxostege sticticalis.</title>
        <authorList>
            <person name="Zhang Y."/>
        </authorList>
    </citation>
    <scope>NUCLEOTIDE SEQUENCE [LARGE SCALE GENOMIC DNA]</scope>
    <source>
        <strain evidence="3">AQ026</strain>
        <tissue evidence="3">Whole body</tissue>
    </source>
</reference>
<gene>
    <name evidence="2" type="ORF">ABMA27_010546</name>
    <name evidence="3" type="ORF">ABMA27_010548</name>
</gene>
<dbReference type="SMART" id="SM00343">
    <property type="entry name" value="ZnF_C2HC"/>
    <property type="match status" value="2"/>
</dbReference>